<evidence type="ECO:0000256" key="8">
    <source>
        <dbReference type="SAM" id="MobiDB-lite"/>
    </source>
</evidence>
<evidence type="ECO:0000256" key="6">
    <source>
        <dbReference type="ARBA" id="ARBA00023065"/>
    </source>
</evidence>
<dbReference type="GO" id="GO:0005886">
    <property type="term" value="C:plasma membrane"/>
    <property type="evidence" value="ECO:0007669"/>
    <property type="project" value="TreeGrafter"/>
</dbReference>
<evidence type="ECO:0000256" key="2">
    <source>
        <dbReference type="ARBA" id="ARBA00008335"/>
    </source>
</evidence>
<feature type="transmembrane region" description="Helical" evidence="9">
    <location>
        <begin position="346"/>
        <end position="363"/>
    </location>
</feature>
<feature type="transmembrane region" description="Helical" evidence="9">
    <location>
        <begin position="66"/>
        <end position="84"/>
    </location>
</feature>
<feature type="transmembrane region" description="Helical" evidence="9">
    <location>
        <begin position="413"/>
        <end position="432"/>
    </location>
</feature>
<dbReference type="PANTHER" id="PTHR23501">
    <property type="entry name" value="MAJOR FACILITATOR SUPERFAMILY"/>
    <property type="match status" value="1"/>
</dbReference>
<dbReference type="PANTHER" id="PTHR23501:SF92">
    <property type="entry name" value="GLUTATHIONE EXCHANGER 1-RELATED"/>
    <property type="match status" value="1"/>
</dbReference>
<feature type="transmembrane region" description="Helical" evidence="9">
    <location>
        <begin position="163"/>
        <end position="183"/>
    </location>
</feature>
<feature type="transmembrane region" description="Helical" evidence="9">
    <location>
        <begin position="553"/>
        <end position="572"/>
    </location>
</feature>
<evidence type="ECO:0000256" key="4">
    <source>
        <dbReference type="ARBA" id="ARBA00022692"/>
    </source>
</evidence>
<feature type="transmembrane region" description="Helical" evidence="9">
    <location>
        <begin position="273"/>
        <end position="294"/>
    </location>
</feature>
<dbReference type="FunFam" id="1.20.1250.20:FF:000197">
    <property type="entry name" value="Siderophore iron transporter 1"/>
    <property type="match status" value="1"/>
</dbReference>
<evidence type="ECO:0000256" key="3">
    <source>
        <dbReference type="ARBA" id="ARBA00022448"/>
    </source>
</evidence>
<comment type="caution">
    <text evidence="11">The sequence shown here is derived from an EMBL/GenBank/DDBJ whole genome shotgun (WGS) entry which is preliminary data.</text>
</comment>
<keyword evidence="5 9" id="KW-1133">Transmembrane helix</keyword>
<evidence type="ECO:0000313" key="12">
    <source>
        <dbReference type="Proteomes" id="UP000279259"/>
    </source>
</evidence>
<evidence type="ECO:0000256" key="7">
    <source>
        <dbReference type="ARBA" id="ARBA00023136"/>
    </source>
</evidence>
<organism evidence="11 12">
    <name type="scientific">Saitozyma podzolica</name>
    <dbReference type="NCBI Taxonomy" id="1890683"/>
    <lineage>
        <taxon>Eukaryota</taxon>
        <taxon>Fungi</taxon>
        <taxon>Dikarya</taxon>
        <taxon>Basidiomycota</taxon>
        <taxon>Agaricomycotina</taxon>
        <taxon>Tremellomycetes</taxon>
        <taxon>Tremellales</taxon>
        <taxon>Trimorphomycetaceae</taxon>
        <taxon>Saitozyma</taxon>
    </lineage>
</organism>
<evidence type="ECO:0000313" key="11">
    <source>
        <dbReference type="EMBL" id="RSH94207.1"/>
    </source>
</evidence>
<keyword evidence="4 9" id="KW-0812">Transmembrane</keyword>
<dbReference type="InterPro" id="IPR036259">
    <property type="entry name" value="MFS_trans_sf"/>
</dbReference>
<gene>
    <name evidence="11" type="primary">ARN1</name>
    <name evidence="11" type="ORF">EHS25_004010</name>
</gene>
<dbReference type="AlphaFoldDB" id="A0A427YT02"/>
<comment type="similarity">
    <text evidence="2">Belongs to the major facilitator superfamily.</text>
</comment>
<evidence type="ECO:0000256" key="5">
    <source>
        <dbReference type="ARBA" id="ARBA00022989"/>
    </source>
</evidence>
<dbReference type="Pfam" id="PF07690">
    <property type="entry name" value="MFS_1"/>
    <property type="match status" value="1"/>
</dbReference>
<keyword evidence="6" id="KW-0406">Ion transport</keyword>
<feature type="transmembrane region" description="Helical" evidence="9">
    <location>
        <begin position="513"/>
        <end position="532"/>
    </location>
</feature>
<dbReference type="InterPro" id="IPR011701">
    <property type="entry name" value="MFS"/>
</dbReference>
<feature type="region of interest" description="Disordered" evidence="8">
    <location>
        <begin position="582"/>
        <end position="602"/>
    </location>
</feature>
<dbReference type="Gene3D" id="1.20.1250.20">
    <property type="entry name" value="MFS general substrate transporter like domains"/>
    <property type="match status" value="2"/>
</dbReference>
<evidence type="ECO:0000256" key="9">
    <source>
        <dbReference type="SAM" id="Phobius"/>
    </source>
</evidence>
<dbReference type="EMBL" id="RSCD01000002">
    <property type="protein sequence ID" value="RSH94207.1"/>
    <property type="molecule type" value="Genomic_DNA"/>
</dbReference>
<proteinExistence type="inferred from homology"/>
<dbReference type="GO" id="GO:0005774">
    <property type="term" value="C:vacuolar membrane"/>
    <property type="evidence" value="ECO:0007669"/>
    <property type="project" value="TreeGrafter"/>
</dbReference>
<feature type="transmembrane region" description="Helical" evidence="9">
    <location>
        <begin position="306"/>
        <end position="325"/>
    </location>
</feature>
<feature type="region of interest" description="Disordered" evidence="8">
    <location>
        <begin position="1"/>
        <end position="26"/>
    </location>
</feature>
<dbReference type="GO" id="GO:0005768">
    <property type="term" value="C:endosome"/>
    <property type="evidence" value="ECO:0007669"/>
    <property type="project" value="TreeGrafter"/>
</dbReference>
<protein>
    <submittedName>
        <fullName evidence="11">Siderophore transporter</fullName>
    </submittedName>
</protein>
<feature type="domain" description="Major facilitator superfamily (MFS) profile" evidence="10">
    <location>
        <begin position="67"/>
        <end position="542"/>
    </location>
</feature>
<feature type="transmembrane region" description="Helical" evidence="9">
    <location>
        <begin position="222"/>
        <end position="245"/>
    </location>
</feature>
<feature type="transmembrane region" description="Helical" evidence="9">
    <location>
        <begin position="134"/>
        <end position="151"/>
    </location>
</feature>
<keyword evidence="3" id="KW-0813">Transport</keyword>
<keyword evidence="7 9" id="KW-0472">Membrane</keyword>
<dbReference type="SUPFAM" id="SSF103473">
    <property type="entry name" value="MFS general substrate transporter"/>
    <property type="match status" value="1"/>
</dbReference>
<evidence type="ECO:0000256" key="1">
    <source>
        <dbReference type="ARBA" id="ARBA00004127"/>
    </source>
</evidence>
<dbReference type="PROSITE" id="PS50850">
    <property type="entry name" value="MFS"/>
    <property type="match status" value="1"/>
</dbReference>
<name>A0A427YT02_9TREE</name>
<feature type="transmembrane region" description="Helical" evidence="9">
    <location>
        <begin position="190"/>
        <end position="216"/>
    </location>
</feature>
<dbReference type="OrthoDB" id="2241241at2759"/>
<feature type="transmembrane region" description="Helical" evidence="9">
    <location>
        <begin position="444"/>
        <end position="462"/>
    </location>
</feature>
<dbReference type="GO" id="GO:0015343">
    <property type="term" value="F:siderophore-iron transmembrane transporter activity"/>
    <property type="evidence" value="ECO:0007669"/>
    <property type="project" value="TreeGrafter"/>
</dbReference>
<dbReference type="InterPro" id="IPR020846">
    <property type="entry name" value="MFS_dom"/>
</dbReference>
<evidence type="ECO:0000259" key="10">
    <source>
        <dbReference type="PROSITE" id="PS50850"/>
    </source>
</evidence>
<sequence length="602" mass="65186">MAPTDSRAPTETATAASDAGEKHAHPDLDANYELDTAYVEPEQLHAAGVKRMEAISAHLKPWERGLVFLGAFLIAYVYGLDGTIRYTYQASLYATASYSEHSLLATINVLRSVIGAVGQPTAAKIADVFGRAELVLVSIVFYVIGTIVEATSHEVKAFSAGAVLYQVGYTMIILLVEVIIGDLTSLRSRLFFSFVPALPFVINTWVSGNITAAVLAESTWQWGIGMFGIIYPVSCILLVVMLYIAQHRASKAGHLANYKTPFQQFGFGLFNQLFWQLDVIGIILMIASFALFLVPFTLAGGVTATWQQAHIIAPLVIGILCFPLFAYWESRCKYPLVPFKLLKDRGVWAGFGIAAMLNCSWYMQGDYLYAVLVVAFDQSVTAATRISSLYSFASVLTGTALGLVVMRVRRLKPFIVAGCCLFAVAFGLLIRYRGSAASGEVSGVIGAQVVLGIAGGLFSYPTQASVQARTKHEHLAVVTGLYLASYYIGSALGSTISGAIWTQLMPGQLETQIGNTTLAALVYADPYTYAVLYPVGTPVRTGMIAAYAHVQKILCIVGICFCIPLICFAALLRNPVLGTEQSLPDAEEDSTTSSKRKFFNWN</sequence>
<keyword evidence="12" id="KW-1185">Reference proteome</keyword>
<accession>A0A427YT02</accession>
<dbReference type="Proteomes" id="UP000279259">
    <property type="component" value="Unassembled WGS sequence"/>
</dbReference>
<reference evidence="11 12" key="1">
    <citation type="submission" date="2018-11" db="EMBL/GenBank/DDBJ databases">
        <title>Genome sequence of Saitozyma podzolica DSM 27192.</title>
        <authorList>
            <person name="Aliyu H."/>
            <person name="Gorte O."/>
            <person name="Ochsenreither K."/>
        </authorList>
    </citation>
    <scope>NUCLEOTIDE SEQUENCE [LARGE SCALE GENOMIC DNA]</scope>
    <source>
        <strain evidence="11 12">DSM 27192</strain>
    </source>
</reference>
<comment type="subcellular location">
    <subcellularLocation>
        <location evidence="1">Endomembrane system</location>
        <topology evidence="1">Multi-pass membrane protein</topology>
    </subcellularLocation>
</comment>
<feature type="transmembrane region" description="Helical" evidence="9">
    <location>
        <begin position="383"/>
        <end position="406"/>
    </location>
</feature>
<feature type="transmembrane region" description="Helical" evidence="9">
    <location>
        <begin position="474"/>
        <end position="501"/>
    </location>
</feature>